<protein>
    <submittedName>
        <fullName evidence="2">Uncharacterized protein</fullName>
    </submittedName>
</protein>
<proteinExistence type="predicted"/>
<dbReference type="Gene3D" id="1.10.287.3160">
    <property type="match status" value="1"/>
</dbReference>
<reference evidence="2" key="1">
    <citation type="submission" date="2017-07" db="EMBL/GenBank/DDBJ databases">
        <authorList>
            <person name="Mikheyev A."/>
            <person name="Grau M."/>
        </authorList>
    </citation>
    <scope>NUCLEOTIDE SEQUENCE</scope>
    <source>
        <tissue evidence="2">Venom_gland</tissue>
    </source>
</reference>
<organism evidence="2">
    <name type="scientific">Micrurus spixii</name>
    <name type="common">Amazon coral snake</name>
    <dbReference type="NCBI Taxonomy" id="129469"/>
    <lineage>
        <taxon>Eukaryota</taxon>
        <taxon>Metazoa</taxon>
        <taxon>Chordata</taxon>
        <taxon>Craniata</taxon>
        <taxon>Vertebrata</taxon>
        <taxon>Euteleostomi</taxon>
        <taxon>Lepidosauria</taxon>
        <taxon>Squamata</taxon>
        <taxon>Bifurcata</taxon>
        <taxon>Unidentata</taxon>
        <taxon>Episquamata</taxon>
        <taxon>Toxicofera</taxon>
        <taxon>Serpentes</taxon>
        <taxon>Colubroidea</taxon>
        <taxon>Elapidae</taxon>
        <taxon>Elapinae</taxon>
        <taxon>Micrurus</taxon>
    </lineage>
</organism>
<accession>A0A2D4MZB3</accession>
<dbReference type="EMBL" id="IACM01138901">
    <property type="protein sequence ID" value="LAB38757.1"/>
    <property type="molecule type" value="Transcribed_RNA"/>
</dbReference>
<feature type="region of interest" description="Disordered" evidence="1">
    <location>
        <begin position="79"/>
        <end position="99"/>
    </location>
</feature>
<name>A0A2D4MZB3_9SAUR</name>
<evidence type="ECO:0000313" key="2">
    <source>
        <dbReference type="EMBL" id="LAB38757.1"/>
    </source>
</evidence>
<reference evidence="2" key="2">
    <citation type="submission" date="2017-11" db="EMBL/GenBank/DDBJ databases">
        <title>Coralsnake Venomics: Analyses of Venom Gland Transcriptomes and Proteomes of Six Brazilian Taxa.</title>
        <authorList>
            <person name="Aird S.D."/>
            <person name="Jorge da Silva N."/>
            <person name="Qiu L."/>
            <person name="Villar-Briones A."/>
            <person name="Aparecida-Saddi V."/>
            <person name="Campos-Telles M.P."/>
            <person name="Grau M."/>
            <person name="Mikheyev A.S."/>
        </authorList>
    </citation>
    <scope>NUCLEOTIDE SEQUENCE</scope>
    <source>
        <tissue evidence="2">Venom_gland</tissue>
    </source>
</reference>
<dbReference type="AlphaFoldDB" id="A0A2D4MZB3"/>
<evidence type="ECO:0000256" key="1">
    <source>
        <dbReference type="SAM" id="MobiDB-lite"/>
    </source>
</evidence>
<sequence length="99" mass="11018">MFADVVKRQWVSTDSYPNSTGYDRKFYNLAQESAGSLQTPAVDEPIVTLAFPSTIPSEAEDVLKLEEKRMEFALRKVPGSLRLPPPRPSPIHPQGGFIT</sequence>